<dbReference type="SUPFAM" id="SSF52047">
    <property type="entry name" value="RNI-like"/>
    <property type="match status" value="1"/>
</dbReference>
<accession>A0A2K3LCX4</accession>
<feature type="domain" description="F-box" evidence="1">
    <location>
        <begin position="16"/>
        <end position="51"/>
    </location>
</feature>
<dbReference type="PANTHER" id="PTHR31293">
    <property type="entry name" value="RNI-LIKE SUPERFAMILY PROTEIN"/>
    <property type="match status" value="1"/>
</dbReference>
<dbReference type="InterPro" id="IPR036047">
    <property type="entry name" value="F-box-like_dom_sf"/>
</dbReference>
<dbReference type="SUPFAM" id="SSF81383">
    <property type="entry name" value="F-box domain"/>
    <property type="match status" value="1"/>
</dbReference>
<sequence length="282" mass="32113">MQRHGKSNAPPTVDLISSLPNVILSRIISLLSIKEAVATSILSKRWIHLWHFVDSINIPDTITLNSIESTYSFNQFMYSVLVSRDAVGSHFINSFRLKIEYSDNNLACHLGFPNVTKWINFIVQRGLKYLCLHLVVDDYGVDSDSEYDVDVDGLKPKLPISVLTCKTLVSLDLSRFRVKDFTCSSIGFGLPSLKIDPRQCPCYDIPIFHNLIHLELHGRLELVLQKLHHCPKLQKLELHQASFDIRENQEDVLQNLVEPEVVPQCLSSHLRSCTIHNFLGIQ</sequence>
<dbReference type="EMBL" id="ASHM01030580">
    <property type="protein sequence ID" value="PNX76395.1"/>
    <property type="molecule type" value="Genomic_DNA"/>
</dbReference>
<proteinExistence type="predicted"/>
<reference evidence="2 3" key="2">
    <citation type="journal article" date="2017" name="Front. Plant Sci.">
        <title>Gene Classification and Mining of Molecular Markers Useful in Red Clover (Trifolium pratense) Breeding.</title>
        <authorList>
            <person name="Istvanek J."/>
            <person name="Dluhosova J."/>
            <person name="Dluhos P."/>
            <person name="Patkova L."/>
            <person name="Nedelnik J."/>
            <person name="Repkova J."/>
        </authorList>
    </citation>
    <scope>NUCLEOTIDE SEQUENCE [LARGE SCALE GENOMIC DNA]</scope>
    <source>
        <strain evidence="3">cv. Tatra</strain>
        <tissue evidence="2">Young leaves</tissue>
    </source>
</reference>
<evidence type="ECO:0000313" key="3">
    <source>
        <dbReference type="Proteomes" id="UP000236291"/>
    </source>
</evidence>
<dbReference type="STRING" id="57577.A0A2K3LCX4"/>
<dbReference type="Pfam" id="PF00646">
    <property type="entry name" value="F-box"/>
    <property type="match status" value="1"/>
</dbReference>
<dbReference type="AlphaFoldDB" id="A0A2K3LCX4"/>
<name>A0A2K3LCX4_TRIPR</name>
<dbReference type="InterPro" id="IPR053781">
    <property type="entry name" value="F-box_AtFBL13-like"/>
</dbReference>
<dbReference type="InterPro" id="IPR055294">
    <property type="entry name" value="FBL60-like"/>
</dbReference>
<dbReference type="PANTHER" id="PTHR31293:SF12">
    <property type="entry name" value="RNI-LIKE SUPERFAMILY PROTEIN"/>
    <property type="match status" value="1"/>
</dbReference>
<comment type="caution">
    <text evidence="2">The sequence shown here is derived from an EMBL/GenBank/DDBJ whole genome shotgun (WGS) entry which is preliminary data.</text>
</comment>
<organism evidence="2 3">
    <name type="scientific">Trifolium pratense</name>
    <name type="common">Red clover</name>
    <dbReference type="NCBI Taxonomy" id="57577"/>
    <lineage>
        <taxon>Eukaryota</taxon>
        <taxon>Viridiplantae</taxon>
        <taxon>Streptophyta</taxon>
        <taxon>Embryophyta</taxon>
        <taxon>Tracheophyta</taxon>
        <taxon>Spermatophyta</taxon>
        <taxon>Magnoliopsida</taxon>
        <taxon>eudicotyledons</taxon>
        <taxon>Gunneridae</taxon>
        <taxon>Pentapetalae</taxon>
        <taxon>rosids</taxon>
        <taxon>fabids</taxon>
        <taxon>Fabales</taxon>
        <taxon>Fabaceae</taxon>
        <taxon>Papilionoideae</taxon>
        <taxon>50 kb inversion clade</taxon>
        <taxon>NPAAA clade</taxon>
        <taxon>Hologalegina</taxon>
        <taxon>IRL clade</taxon>
        <taxon>Trifolieae</taxon>
        <taxon>Trifolium</taxon>
    </lineage>
</organism>
<protein>
    <submittedName>
        <fullName evidence="2">F-box/LRR-repeat protein</fullName>
    </submittedName>
</protein>
<feature type="non-terminal residue" evidence="2">
    <location>
        <position position="282"/>
    </location>
</feature>
<dbReference type="InterPro" id="IPR001810">
    <property type="entry name" value="F-box_dom"/>
</dbReference>
<dbReference type="ExpressionAtlas" id="A0A2K3LCX4">
    <property type="expression patterns" value="baseline"/>
</dbReference>
<evidence type="ECO:0000313" key="2">
    <source>
        <dbReference type="EMBL" id="PNX76395.1"/>
    </source>
</evidence>
<reference evidence="2 3" key="1">
    <citation type="journal article" date="2014" name="Am. J. Bot.">
        <title>Genome assembly and annotation for red clover (Trifolium pratense; Fabaceae).</title>
        <authorList>
            <person name="Istvanek J."/>
            <person name="Jaros M."/>
            <person name="Krenek A."/>
            <person name="Repkova J."/>
        </authorList>
    </citation>
    <scope>NUCLEOTIDE SEQUENCE [LARGE SCALE GENOMIC DNA]</scope>
    <source>
        <strain evidence="3">cv. Tatra</strain>
        <tissue evidence="2">Young leaves</tissue>
    </source>
</reference>
<dbReference type="CDD" id="cd22160">
    <property type="entry name" value="F-box_AtFBL13-like"/>
    <property type="match status" value="1"/>
</dbReference>
<gene>
    <name evidence="2" type="ORF">L195_g032342</name>
</gene>
<evidence type="ECO:0000259" key="1">
    <source>
        <dbReference type="Pfam" id="PF00646"/>
    </source>
</evidence>
<dbReference type="Proteomes" id="UP000236291">
    <property type="component" value="Unassembled WGS sequence"/>
</dbReference>